<dbReference type="RefSeq" id="WP_132923420.1">
    <property type="nucleotide sequence ID" value="NZ_SJOI01000001.1"/>
</dbReference>
<evidence type="ECO:0000256" key="3">
    <source>
        <dbReference type="ARBA" id="ARBA00022723"/>
    </source>
</evidence>
<name>A0A4R1NB36_9GAMM</name>
<sequence length="530" mass="60534">MRIALINPETETPDMRELYGHYENLALGLIAAQLRSAGYSVELFDLRVDGFTEHEMVTKIIKGRFTLVAFSVNYVTLQSALRISQRLYQFAEAKPFIVLGGEHVSYEDVGILTAYQSIDAICRGEGEISLKRLVDTVSNDFPLNDVDGITFRDPQTGLIHINNNRLPNGELDGLSFAAHDIAHRGIKTGRPVKTGILINRGCPYPCVFCNAQRFLGNESTGVRTRSPANAVKEIAALEPLIRQTKDYLHIYDATFVTPSKENRLWINAFCEEMERRELSLPLNVFIRADSFNIDKEKDHQLLMRLRAIGMISTYLGLEAGDDEQLDTYNKKIIPSESSRVFQYLKSKGIAGSTNGCITFFQDVTLKQVQKTILFLYGAGLASFWNISSRAETLPGIRLNQHTLMEHRYVPWDVTNYHFSDGKVAQLYAYVKRIHDRYEIIRLEDRLLREIRDQIKITNFHKGLLGYSEREAEFDRYIELIQANTVEFLLALINELDATGSISDRFMKEEFSYIPRLEKMIRELSIIFGVN</sequence>
<dbReference type="GO" id="GO:0003824">
    <property type="term" value="F:catalytic activity"/>
    <property type="evidence" value="ECO:0007669"/>
    <property type="project" value="InterPro"/>
</dbReference>
<accession>A0A4R1NB36</accession>
<dbReference type="EMBL" id="SJOI01000001">
    <property type="protein sequence ID" value="TCL04644.1"/>
    <property type="molecule type" value="Genomic_DNA"/>
</dbReference>
<feature type="domain" description="B12-binding" evidence="6">
    <location>
        <begin position="8"/>
        <end position="144"/>
    </location>
</feature>
<keyword evidence="8" id="KW-1185">Reference proteome</keyword>
<dbReference type="Gene3D" id="3.80.30.20">
    <property type="entry name" value="tm_1862 like domain"/>
    <property type="match status" value="1"/>
</dbReference>
<dbReference type="GO" id="GO:0005829">
    <property type="term" value="C:cytosol"/>
    <property type="evidence" value="ECO:0007669"/>
    <property type="project" value="TreeGrafter"/>
</dbReference>
<proteinExistence type="predicted"/>
<dbReference type="Gene3D" id="3.40.50.280">
    <property type="entry name" value="Cobalamin-binding domain"/>
    <property type="match status" value="1"/>
</dbReference>
<dbReference type="Pfam" id="PF02310">
    <property type="entry name" value="B12-binding"/>
    <property type="match status" value="1"/>
</dbReference>
<evidence type="ECO:0000313" key="8">
    <source>
        <dbReference type="Proteomes" id="UP000294555"/>
    </source>
</evidence>
<dbReference type="InterPro" id="IPR051198">
    <property type="entry name" value="BchE-like"/>
</dbReference>
<dbReference type="SUPFAM" id="SSF102114">
    <property type="entry name" value="Radical SAM enzymes"/>
    <property type="match status" value="1"/>
</dbReference>
<dbReference type="GO" id="GO:0051536">
    <property type="term" value="F:iron-sulfur cluster binding"/>
    <property type="evidence" value="ECO:0007669"/>
    <property type="project" value="UniProtKB-KW"/>
</dbReference>
<dbReference type="GO" id="GO:0031419">
    <property type="term" value="F:cobalamin binding"/>
    <property type="evidence" value="ECO:0007669"/>
    <property type="project" value="InterPro"/>
</dbReference>
<organism evidence="7 8">
    <name type="scientific">Sodalis ligni</name>
    <dbReference type="NCBI Taxonomy" id="2697027"/>
    <lineage>
        <taxon>Bacteria</taxon>
        <taxon>Pseudomonadati</taxon>
        <taxon>Pseudomonadota</taxon>
        <taxon>Gammaproteobacteria</taxon>
        <taxon>Enterobacterales</taxon>
        <taxon>Bruguierivoracaceae</taxon>
        <taxon>Sodalis</taxon>
    </lineage>
</organism>
<dbReference type="InterPro" id="IPR006158">
    <property type="entry name" value="Cobalamin-bd"/>
</dbReference>
<keyword evidence="4" id="KW-0408">Iron</keyword>
<dbReference type="InterPro" id="IPR058240">
    <property type="entry name" value="rSAM_sf"/>
</dbReference>
<keyword evidence="3" id="KW-0479">Metal-binding</keyword>
<evidence type="ECO:0000256" key="5">
    <source>
        <dbReference type="ARBA" id="ARBA00023014"/>
    </source>
</evidence>
<dbReference type="InterPro" id="IPR023404">
    <property type="entry name" value="rSAM_horseshoe"/>
</dbReference>
<evidence type="ECO:0000259" key="6">
    <source>
        <dbReference type="PROSITE" id="PS51332"/>
    </source>
</evidence>
<keyword evidence="2" id="KW-0949">S-adenosyl-L-methionine</keyword>
<dbReference type="InterPro" id="IPR007197">
    <property type="entry name" value="rSAM"/>
</dbReference>
<comment type="caution">
    <text evidence="7">The sequence shown here is derived from an EMBL/GenBank/DDBJ whole genome shotgun (WGS) entry which is preliminary data.</text>
</comment>
<dbReference type="PROSITE" id="PS51332">
    <property type="entry name" value="B12_BINDING"/>
    <property type="match status" value="1"/>
</dbReference>
<reference evidence="7 8" key="1">
    <citation type="submission" date="2019-02" db="EMBL/GenBank/DDBJ databases">
        <title>Investigation of anaerobic lignin degradation for improved lignocellulosic biofuels.</title>
        <authorList>
            <person name="Deangelis K."/>
        </authorList>
    </citation>
    <scope>NUCLEOTIDE SEQUENCE [LARGE SCALE GENOMIC DNA]</scope>
    <source>
        <strain evidence="7 8">159R</strain>
    </source>
</reference>
<dbReference type="PANTHER" id="PTHR43409">
    <property type="entry name" value="ANAEROBIC MAGNESIUM-PROTOPORPHYRIN IX MONOMETHYL ESTER CYCLASE-RELATED"/>
    <property type="match status" value="1"/>
</dbReference>
<dbReference type="OrthoDB" id="9801424at2"/>
<keyword evidence="5" id="KW-0411">Iron-sulfur</keyword>
<dbReference type="AlphaFoldDB" id="A0A4R1NB36"/>
<dbReference type="SMART" id="SM00729">
    <property type="entry name" value="Elp3"/>
    <property type="match status" value="1"/>
</dbReference>
<protein>
    <submittedName>
        <fullName evidence="7">B12 binding protein</fullName>
    </submittedName>
</protein>
<gene>
    <name evidence="7" type="ORF">EZJ58_2775</name>
</gene>
<dbReference type="SFLD" id="SFLDG01082">
    <property type="entry name" value="B12-binding_domain_containing"/>
    <property type="match status" value="1"/>
</dbReference>
<evidence type="ECO:0000256" key="4">
    <source>
        <dbReference type="ARBA" id="ARBA00023004"/>
    </source>
</evidence>
<dbReference type="Proteomes" id="UP000294555">
    <property type="component" value="Unassembled WGS sequence"/>
</dbReference>
<dbReference type="SFLD" id="SFLDS00029">
    <property type="entry name" value="Radical_SAM"/>
    <property type="match status" value="1"/>
</dbReference>
<evidence type="ECO:0000313" key="7">
    <source>
        <dbReference type="EMBL" id="TCL04644.1"/>
    </source>
</evidence>
<dbReference type="PANTHER" id="PTHR43409:SF7">
    <property type="entry name" value="BLL1977 PROTEIN"/>
    <property type="match status" value="1"/>
</dbReference>
<evidence type="ECO:0000256" key="1">
    <source>
        <dbReference type="ARBA" id="ARBA00001966"/>
    </source>
</evidence>
<dbReference type="Pfam" id="PF04055">
    <property type="entry name" value="Radical_SAM"/>
    <property type="match status" value="1"/>
</dbReference>
<dbReference type="GO" id="GO:0046872">
    <property type="term" value="F:metal ion binding"/>
    <property type="evidence" value="ECO:0007669"/>
    <property type="project" value="UniProtKB-KW"/>
</dbReference>
<dbReference type="InterPro" id="IPR006638">
    <property type="entry name" value="Elp3/MiaA/NifB-like_rSAM"/>
</dbReference>
<evidence type="ECO:0000256" key="2">
    <source>
        <dbReference type="ARBA" id="ARBA00022691"/>
    </source>
</evidence>
<comment type="cofactor">
    <cofactor evidence="1">
        <name>[4Fe-4S] cluster</name>
        <dbReference type="ChEBI" id="CHEBI:49883"/>
    </cofactor>
</comment>
<dbReference type="CDD" id="cd02068">
    <property type="entry name" value="radical_SAM_B12_BD"/>
    <property type="match status" value="1"/>
</dbReference>